<name>A0ABY9MMX9_9GAMM</name>
<evidence type="ECO:0008006" key="3">
    <source>
        <dbReference type="Google" id="ProtNLM"/>
    </source>
</evidence>
<evidence type="ECO:0000313" key="1">
    <source>
        <dbReference type="EMBL" id="WML89722.1"/>
    </source>
</evidence>
<gene>
    <name evidence="1" type="ORF">RCF98_12150</name>
</gene>
<dbReference type="InterPro" id="IPR036641">
    <property type="entry name" value="HPT_dom_sf"/>
</dbReference>
<evidence type="ECO:0000313" key="2">
    <source>
        <dbReference type="Proteomes" id="UP001236657"/>
    </source>
</evidence>
<keyword evidence="2" id="KW-1185">Reference proteome</keyword>
<dbReference type="Gene3D" id="1.20.120.160">
    <property type="entry name" value="HPT domain"/>
    <property type="match status" value="1"/>
</dbReference>
<dbReference type="RefSeq" id="WP_308894015.1">
    <property type="nucleotide sequence ID" value="NZ_CP133218.1"/>
</dbReference>
<dbReference type="SUPFAM" id="SSF47226">
    <property type="entry name" value="Histidine-containing phosphotransfer domain, HPT domain"/>
    <property type="match status" value="1"/>
</dbReference>
<organism evidence="1 2">
    <name type="scientific">Thiothrix lacustris</name>
    <dbReference type="NCBI Taxonomy" id="525917"/>
    <lineage>
        <taxon>Bacteria</taxon>
        <taxon>Pseudomonadati</taxon>
        <taxon>Pseudomonadota</taxon>
        <taxon>Gammaproteobacteria</taxon>
        <taxon>Thiotrichales</taxon>
        <taxon>Thiotrichaceae</taxon>
        <taxon>Thiothrix</taxon>
    </lineage>
</organism>
<dbReference type="Proteomes" id="UP001236657">
    <property type="component" value="Chromosome"/>
</dbReference>
<proteinExistence type="predicted"/>
<sequence>MPTTQTSTMPLSNKLSQQQLSLFLRKALPELTKDYAALDAHLQDQQWAKAVQQAHKLLSTIKLLGLDTLLPLLLQIQEDTPESRTDTFRQTLHNTSQQQLTALAALAPPPR</sequence>
<reference evidence="1 2" key="1">
    <citation type="submission" date="2023-08" db="EMBL/GenBank/DDBJ databases">
        <title>New molecular markers tilS and rpoB for phylogenetic and monitoring studies of the genus Thiothrix biodiversity.</title>
        <authorList>
            <person name="Ravin N.V."/>
            <person name="Smolyakov D."/>
            <person name="Markov N.D."/>
            <person name="Beletsky A.V."/>
            <person name="Mardanov A.V."/>
            <person name="Rudenko T.S."/>
            <person name="Grabovich M.Y."/>
        </authorList>
    </citation>
    <scope>NUCLEOTIDE SEQUENCE [LARGE SCALE GENOMIC DNA]</scope>
    <source>
        <strain evidence="1 2">MK1</strain>
    </source>
</reference>
<accession>A0ABY9MMX9</accession>
<protein>
    <recommendedName>
        <fullName evidence="3">HPt domain-containing protein</fullName>
    </recommendedName>
</protein>
<dbReference type="EMBL" id="CP133218">
    <property type="protein sequence ID" value="WML89722.1"/>
    <property type="molecule type" value="Genomic_DNA"/>
</dbReference>